<dbReference type="Proteomes" id="UP001050975">
    <property type="component" value="Unassembled WGS sequence"/>
</dbReference>
<proteinExistence type="predicted"/>
<comment type="caution">
    <text evidence="1">The sequence shown here is derived from an EMBL/GenBank/DDBJ whole genome shotgun (WGS) entry which is preliminary data.</text>
</comment>
<organism evidence="1 2">
    <name type="scientific">Microseira wollei NIES-4236</name>
    <dbReference type="NCBI Taxonomy" id="2530354"/>
    <lineage>
        <taxon>Bacteria</taxon>
        <taxon>Bacillati</taxon>
        <taxon>Cyanobacteriota</taxon>
        <taxon>Cyanophyceae</taxon>
        <taxon>Oscillatoriophycideae</taxon>
        <taxon>Aerosakkonematales</taxon>
        <taxon>Aerosakkonemataceae</taxon>
        <taxon>Microseira</taxon>
    </lineage>
</organism>
<evidence type="ECO:0000313" key="2">
    <source>
        <dbReference type="Proteomes" id="UP001050975"/>
    </source>
</evidence>
<dbReference type="EMBL" id="BLAY01000030">
    <property type="protein sequence ID" value="GET37556.1"/>
    <property type="molecule type" value="Genomic_DNA"/>
</dbReference>
<sequence>MIQNADEQLLSLKQNPDELLAKDEKLQEFLTWYSHLSVLLKVPDKATSVRAFYLDLEMFKIEKANC</sequence>
<dbReference type="RefSeq" id="WP_226579235.1">
    <property type="nucleotide sequence ID" value="NZ_BLAY01000030.1"/>
</dbReference>
<evidence type="ECO:0000313" key="1">
    <source>
        <dbReference type="EMBL" id="GET37556.1"/>
    </source>
</evidence>
<name>A0AAV3XA95_9CYAN</name>
<dbReference type="AlphaFoldDB" id="A0AAV3XA95"/>
<accession>A0AAV3XA95</accession>
<reference evidence="1" key="1">
    <citation type="submission" date="2019-10" db="EMBL/GenBank/DDBJ databases">
        <title>Draft genome sequece of Microseira wollei NIES-4236.</title>
        <authorList>
            <person name="Yamaguchi H."/>
            <person name="Suzuki S."/>
            <person name="Kawachi M."/>
        </authorList>
    </citation>
    <scope>NUCLEOTIDE SEQUENCE</scope>
    <source>
        <strain evidence="1">NIES-4236</strain>
    </source>
</reference>
<keyword evidence="2" id="KW-1185">Reference proteome</keyword>
<protein>
    <submittedName>
        <fullName evidence="1">NACHT domain family protein</fullName>
    </submittedName>
</protein>
<gene>
    <name evidence="1" type="ORF">MiSe_23100</name>
</gene>